<evidence type="ECO:0000313" key="3">
    <source>
        <dbReference type="Proteomes" id="UP000596742"/>
    </source>
</evidence>
<reference evidence="2" key="1">
    <citation type="submission" date="2018-11" db="EMBL/GenBank/DDBJ databases">
        <authorList>
            <person name="Alioto T."/>
            <person name="Alioto T."/>
        </authorList>
    </citation>
    <scope>NUCLEOTIDE SEQUENCE</scope>
</reference>
<gene>
    <name evidence="2" type="ORF">MGAL_10B074614</name>
</gene>
<feature type="compositionally biased region" description="Basic and acidic residues" evidence="1">
    <location>
        <begin position="80"/>
        <end position="92"/>
    </location>
</feature>
<evidence type="ECO:0000313" key="2">
    <source>
        <dbReference type="EMBL" id="VDI54560.1"/>
    </source>
</evidence>
<evidence type="ECO:0000256" key="1">
    <source>
        <dbReference type="SAM" id="MobiDB-lite"/>
    </source>
</evidence>
<keyword evidence="3" id="KW-1185">Reference proteome</keyword>
<proteinExistence type="predicted"/>
<protein>
    <submittedName>
        <fullName evidence="2">Uncharacterized protein</fullName>
    </submittedName>
</protein>
<dbReference type="AlphaFoldDB" id="A0A8B6FUD1"/>
<dbReference type="OrthoDB" id="6160066at2759"/>
<sequence length="237" mass="27405">MDLLKIIKRYRSDIDPKLQQFYGKCLSTFSREDLLQVATKIKIQLNDILVLLDVDDTRENLCKVVSFALEQEYALKEDKVEEPPKKKNKTTENKSSGMKTLEEKIAELEKKLEKKQAEDELSEFERAKRDVKDEAAKGKDAFRLKPWELKINLGTDPTSVTVRRPTFVNFENKIVDNSREVVSAEEVYSKAMDDVSPDIQNLNFLNPKNFVAGQIHTRLKQWEKILACSYSSDEILD</sequence>
<feature type="region of interest" description="Disordered" evidence="1">
    <location>
        <begin position="80"/>
        <end position="99"/>
    </location>
</feature>
<dbReference type="Proteomes" id="UP000596742">
    <property type="component" value="Unassembled WGS sequence"/>
</dbReference>
<organism evidence="2 3">
    <name type="scientific">Mytilus galloprovincialis</name>
    <name type="common">Mediterranean mussel</name>
    <dbReference type="NCBI Taxonomy" id="29158"/>
    <lineage>
        <taxon>Eukaryota</taxon>
        <taxon>Metazoa</taxon>
        <taxon>Spiralia</taxon>
        <taxon>Lophotrochozoa</taxon>
        <taxon>Mollusca</taxon>
        <taxon>Bivalvia</taxon>
        <taxon>Autobranchia</taxon>
        <taxon>Pteriomorphia</taxon>
        <taxon>Mytilida</taxon>
        <taxon>Mytiloidea</taxon>
        <taxon>Mytilidae</taxon>
        <taxon>Mytilinae</taxon>
        <taxon>Mytilus</taxon>
    </lineage>
</organism>
<dbReference type="EMBL" id="UYJE01007418">
    <property type="protein sequence ID" value="VDI54560.1"/>
    <property type="molecule type" value="Genomic_DNA"/>
</dbReference>
<accession>A0A8B6FUD1</accession>
<name>A0A8B6FUD1_MYTGA</name>
<comment type="caution">
    <text evidence="2">The sequence shown here is derived from an EMBL/GenBank/DDBJ whole genome shotgun (WGS) entry which is preliminary data.</text>
</comment>